<dbReference type="EMBL" id="FOQD01000011">
    <property type="protein sequence ID" value="SFI65899.1"/>
    <property type="molecule type" value="Genomic_DNA"/>
</dbReference>
<dbReference type="Proteomes" id="UP000199518">
    <property type="component" value="Unassembled WGS sequence"/>
</dbReference>
<gene>
    <name evidence="1" type="ORF">SAMN05421753_11176</name>
</gene>
<accession>A0A1I3K030</accession>
<dbReference type="AlphaFoldDB" id="A0A1I3K030"/>
<keyword evidence="2" id="KW-1185">Reference proteome</keyword>
<evidence type="ECO:0000313" key="2">
    <source>
        <dbReference type="Proteomes" id="UP000199518"/>
    </source>
</evidence>
<organism evidence="1 2">
    <name type="scientific">Planctomicrobium piriforme</name>
    <dbReference type="NCBI Taxonomy" id="1576369"/>
    <lineage>
        <taxon>Bacteria</taxon>
        <taxon>Pseudomonadati</taxon>
        <taxon>Planctomycetota</taxon>
        <taxon>Planctomycetia</taxon>
        <taxon>Planctomycetales</taxon>
        <taxon>Planctomycetaceae</taxon>
        <taxon>Planctomicrobium</taxon>
    </lineage>
</organism>
<proteinExistence type="predicted"/>
<reference evidence="2" key="1">
    <citation type="submission" date="2016-10" db="EMBL/GenBank/DDBJ databases">
        <authorList>
            <person name="Varghese N."/>
            <person name="Submissions S."/>
        </authorList>
    </citation>
    <scope>NUCLEOTIDE SEQUENCE [LARGE SCALE GENOMIC DNA]</scope>
    <source>
        <strain evidence="2">DSM 26348</strain>
    </source>
</reference>
<sequence length="106" mass="12484">MRGKWSFDNPFCWLIPLMRFVFDDRPSLRAYTSSRKHLVMPTAELKKQISIFLPVSDWRALRQEAARQQVPITELCRRWIVPEISKLPSPVTIKSSREMPAVQNTR</sequence>
<evidence type="ECO:0000313" key="1">
    <source>
        <dbReference type="EMBL" id="SFI65899.1"/>
    </source>
</evidence>
<name>A0A1I3K030_9PLAN</name>
<protein>
    <submittedName>
        <fullName evidence="1">Uncharacterized protein</fullName>
    </submittedName>
</protein>